<dbReference type="EMBL" id="JTAK01000001">
    <property type="protein sequence ID" value="KHO66063.1"/>
    <property type="molecule type" value="Genomic_DNA"/>
</dbReference>
<dbReference type="NCBIfam" id="TIGR02481">
    <property type="entry name" value="hemeryth_dom"/>
    <property type="match status" value="1"/>
</dbReference>
<evidence type="ECO:0000313" key="7">
    <source>
        <dbReference type="Proteomes" id="UP000030980"/>
    </source>
</evidence>
<feature type="domain" description="Hemerythrin-like" evidence="4">
    <location>
        <begin position="13"/>
        <end position="130"/>
    </location>
</feature>
<evidence type="ECO:0000256" key="1">
    <source>
        <dbReference type="ARBA" id="ARBA00010587"/>
    </source>
</evidence>
<dbReference type="PATRIC" id="fig|706570.3.peg.560"/>
<dbReference type="EMBL" id="FTMC01000010">
    <property type="protein sequence ID" value="SIQ79226.1"/>
    <property type="molecule type" value="Genomic_DNA"/>
</dbReference>
<dbReference type="InterPro" id="IPR012827">
    <property type="entry name" value="Hemerythrin_metal-bd"/>
</dbReference>
<keyword evidence="3" id="KW-0408">Iron</keyword>
<protein>
    <submittedName>
        <fullName evidence="6">Hemerythrin</fullName>
    </submittedName>
</protein>
<dbReference type="InterPro" id="IPR050669">
    <property type="entry name" value="Hemerythrin"/>
</dbReference>
<dbReference type="Gene3D" id="1.20.120.50">
    <property type="entry name" value="Hemerythrin-like"/>
    <property type="match status" value="1"/>
</dbReference>
<dbReference type="NCBIfam" id="NF033749">
    <property type="entry name" value="bact_hemeryth"/>
    <property type="match status" value="1"/>
</dbReference>
<dbReference type="PANTHER" id="PTHR37164:SF1">
    <property type="entry name" value="BACTERIOHEMERYTHRIN"/>
    <property type="match status" value="1"/>
</dbReference>
<evidence type="ECO:0000259" key="4">
    <source>
        <dbReference type="Pfam" id="PF01814"/>
    </source>
</evidence>
<organism evidence="5 7">
    <name type="scientific">Pseudomonas flexibilis</name>
    <dbReference type="NCBI Taxonomy" id="706570"/>
    <lineage>
        <taxon>Bacteria</taxon>
        <taxon>Pseudomonadati</taxon>
        <taxon>Pseudomonadota</taxon>
        <taxon>Gammaproteobacteria</taxon>
        <taxon>Pseudomonadales</taxon>
        <taxon>Pseudomonadaceae</taxon>
        <taxon>Pseudomonas</taxon>
    </lineage>
</organism>
<reference evidence="6 8" key="2">
    <citation type="submission" date="2017-01" db="EMBL/GenBank/DDBJ databases">
        <authorList>
            <person name="Mah S.A."/>
            <person name="Swanson W.J."/>
            <person name="Moy G.W."/>
            <person name="Vacquier V.D."/>
        </authorList>
    </citation>
    <scope>NUCLEOTIDE SEQUENCE [LARGE SCALE GENOMIC DNA]</scope>
    <source>
        <strain evidence="6 8">ATCC 29606</strain>
    </source>
</reference>
<dbReference type="OrthoDB" id="1122424at2"/>
<dbReference type="Proteomes" id="UP000030980">
    <property type="component" value="Unassembled WGS sequence"/>
</dbReference>
<sequence length="149" mass="17406">MALKIEWSAEFETGIDLIDEQHKRLFEYFEEIQNCIESGDGSQVEILCRGLIDYVLSHLVFEESLMEQAGYPMFEAHRQVHDAFRQRANEYLDKVTNGIDPLKVARDMRTDVGLWLINHIKHEDKHYVALVKKNLDRGFASRMLGKFFG</sequence>
<evidence type="ECO:0000256" key="3">
    <source>
        <dbReference type="ARBA" id="ARBA00023004"/>
    </source>
</evidence>
<proteinExistence type="inferred from homology"/>
<dbReference type="InterPro" id="IPR035938">
    <property type="entry name" value="Hemerythrin-like_sf"/>
</dbReference>
<dbReference type="GO" id="GO:0046872">
    <property type="term" value="F:metal ion binding"/>
    <property type="evidence" value="ECO:0007669"/>
    <property type="project" value="UniProtKB-KW"/>
</dbReference>
<dbReference type="SUPFAM" id="SSF47188">
    <property type="entry name" value="Hemerythrin-like"/>
    <property type="match status" value="1"/>
</dbReference>
<dbReference type="InterPro" id="IPR012312">
    <property type="entry name" value="Hemerythrin-like"/>
</dbReference>
<keyword evidence="7" id="KW-1185">Reference proteome</keyword>
<dbReference type="Pfam" id="PF01814">
    <property type="entry name" value="Hemerythrin"/>
    <property type="match status" value="1"/>
</dbReference>
<dbReference type="PANTHER" id="PTHR37164">
    <property type="entry name" value="BACTERIOHEMERYTHRIN"/>
    <property type="match status" value="1"/>
</dbReference>
<dbReference type="NCBIfam" id="NF002007">
    <property type="entry name" value="PRK00808.1"/>
    <property type="match status" value="1"/>
</dbReference>
<evidence type="ECO:0000313" key="6">
    <source>
        <dbReference type="EMBL" id="SIQ79226.1"/>
    </source>
</evidence>
<evidence type="ECO:0000313" key="8">
    <source>
        <dbReference type="Proteomes" id="UP000186079"/>
    </source>
</evidence>
<reference evidence="5 7" key="1">
    <citation type="submission" date="2014-11" db="EMBL/GenBank/DDBJ databases">
        <title>Genome sequence of Pseudomonas tuomuerensis JCM 14085.</title>
        <authorList>
            <person name="Shin S.-K."/>
            <person name="Yi H."/>
        </authorList>
    </citation>
    <scope>NUCLEOTIDE SEQUENCE [LARGE SCALE GENOMIC DNA]</scope>
    <source>
        <strain evidence="5 7">JCM 14085</strain>
    </source>
</reference>
<accession>A0A0B2DCQ5</accession>
<dbReference type="Proteomes" id="UP000186079">
    <property type="component" value="Unassembled WGS sequence"/>
</dbReference>
<name>A0A0B2DCQ5_9PSED</name>
<dbReference type="AlphaFoldDB" id="A0A0B2DCQ5"/>
<gene>
    <name evidence="5" type="ORF">PT85_00240</name>
    <name evidence="6" type="ORF">SAMN05421672_11049</name>
</gene>
<keyword evidence="2" id="KW-0479">Metal-binding</keyword>
<dbReference type="STRING" id="706570.PT85_00240"/>
<dbReference type="CDD" id="cd12107">
    <property type="entry name" value="Hemerythrin"/>
    <property type="match status" value="1"/>
</dbReference>
<dbReference type="RefSeq" id="WP_027590811.1">
    <property type="nucleotide sequence ID" value="NZ_FMUP01000008.1"/>
</dbReference>
<evidence type="ECO:0000256" key="2">
    <source>
        <dbReference type="ARBA" id="ARBA00022723"/>
    </source>
</evidence>
<comment type="similarity">
    <text evidence="1">Belongs to the hemerythrin family.</text>
</comment>
<accession>A0A0B3BNH9</accession>
<evidence type="ECO:0000313" key="5">
    <source>
        <dbReference type="EMBL" id="KHO66063.1"/>
    </source>
</evidence>